<feature type="domain" description="CCHC-type" evidence="3">
    <location>
        <begin position="368"/>
        <end position="382"/>
    </location>
</feature>
<gene>
    <name evidence="4" type="ORF">Scaly_3120000</name>
</gene>
<protein>
    <recommendedName>
        <fullName evidence="3">CCHC-type domain-containing protein</fullName>
    </recommendedName>
</protein>
<dbReference type="CDD" id="cd00303">
    <property type="entry name" value="retropepsin_like"/>
    <property type="match status" value="1"/>
</dbReference>
<feature type="region of interest" description="Disordered" evidence="2">
    <location>
        <begin position="30"/>
        <end position="66"/>
    </location>
</feature>
<keyword evidence="1" id="KW-0862">Zinc</keyword>
<dbReference type="InterPro" id="IPR001878">
    <property type="entry name" value="Znf_CCHC"/>
</dbReference>
<comment type="caution">
    <text evidence="4">The sequence shown here is derived from an EMBL/GenBank/DDBJ whole genome shotgun (WGS) entry which is preliminary data.</text>
</comment>
<proteinExistence type="predicted"/>
<dbReference type="GO" id="GO:0008270">
    <property type="term" value="F:zinc ion binding"/>
    <property type="evidence" value="ECO:0007669"/>
    <property type="project" value="UniProtKB-KW"/>
</dbReference>
<dbReference type="InterPro" id="IPR021109">
    <property type="entry name" value="Peptidase_aspartic_dom_sf"/>
</dbReference>
<dbReference type="InterPro" id="IPR005162">
    <property type="entry name" value="Retrotrans_gag_dom"/>
</dbReference>
<feature type="compositionally biased region" description="Polar residues" evidence="2">
    <location>
        <begin position="394"/>
        <end position="406"/>
    </location>
</feature>
<sequence>MRIERAMMRNKIDEPAVKGIHVYNKRMEASGENAAGPTESLESVQGHDHASEHQGLEAQNRNVPPPEANPFMQQFIEIMQRMAPQPQPQPRDAVIDKNYEVVRRQGTKVFAGTTDPAEAEEWLRNTERVLDRIECTPEQKLRYAVSLFEKDALDWWETVPGSRNCPITLTWNDFLKEFADKYTPPVYRNRKKVEFLELKKNELSVAGYELQFVRLSKYAPEEVSTDELKRDRFERGLRLEIREKIAIKPPSYGALLEAALRAEETSLERSSTEAKRKRLTGNLNPTPGQGGAVSFRGSGLQRGWYRGRGMGQTSRSPSVSSGRGGPNLIGFGGRQGPTRSFSGRSIPSCANCGRRHTGECWGAQPIVCYRCHQPGHIVRDCPTWRDNARGYQISGPSSVGENSQRAGTSRGRGRGGRGGGNISTTSTTQGSTCSFISHDFASRVHASIESLGHDLCVSMPAGGVMLVNTVVRSCPVVVEGVTLYADLVVINLREFDVILGMDWLSCNHALVDCQTKEVTVEVNGQMKTVIVGERKVIPNCLISAVTAFNLIKEGCEAYLATAHDVAKISPGVLDVPVVREFPDVFPEELPGLPPYEK</sequence>
<dbReference type="Pfam" id="PF03732">
    <property type="entry name" value="Retrotrans_gag"/>
    <property type="match status" value="1"/>
</dbReference>
<dbReference type="PROSITE" id="PS50158">
    <property type="entry name" value="ZF_CCHC"/>
    <property type="match status" value="1"/>
</dbReference>
<dbReference type="PANTHER" id="PTHR15503">
    <property type="entry name" value="LDOC1 RELATED"/>
    <property type="match status" value="1"/>
</dbReference>
<dbReference type="InterPro" id="IPR036875">
    <property type="entry name" value="Znf_CCHC_sf"/>
</dbReference>
<dbReference type="AlphaFoldDB" id="A0AAW2JJL2"/>
<reference evidence="4" key="2">
    <citation type="journal article" date="2024" name="Plant">
        <title>Genomic evolution and insights into agronomic trait innovations of Sesamum species.</title>
        <authorList>
            <person name="Miao H."/>
            <person name="Wang L."/>
            <person name="Qu L."/>
            <person name="Liu H."/>
            <person name="Sun Y."/>
            <person name="Le M."/>
            <person name="Wang Q."/>
            <person name="Wei S."/>
            <person name="Zheng Y."/>
            <person name="Lin W."/>
            <person name="Duan Y."/>
            <person name="Cao H."/>
            <person name="Xiong S."/>
            <person name="Wang X."/>
            <person name="Wei L."/>
            <person name="Li C."/>
            <person name="Ma Q."/>
            <person name="Ju M."/>
            <person name="Zhao R."/>
            <person name="Li G."/>
            <person name="Mu C."/>
            <person name="Tian Q."/>
            <person name="Mei H."/>
            <person name="Zhang T."/>
            <person name="Gao T."/>
            <person name="Zhang H."/>
        </authorList>
    </citation>
    <scope>NUCLEOTIDE SEQUENCE</scope>
    <source>
        <strain evidence="4">KEN8</strain>
    </source>
</reference>
<accession>A0AAW2JJL2</accession>
<organism evidence="4">
    <name type="scientific">Sesamum calycinum</name>
    <dbReference type="NCBI Taxonomy" id="2727403"/>
    <lineage>
        <taxon>Eukaryota</taxon>
        <taxon>Viridiplantae</taxon>
        <taxon>Streptophyta</taxon>
        <taxon>Embryophyta</taxon>
        <taxon>Tracheophyta</taxon>
        <taxon>Spermatophyta</taxon>
        <taxon>Magnoliopsida</taxon>
        <taxon>eudicotyledons</taxon>
        <taxon>Gunneridae</taxon>
        <taxon>Pentapetalae</taxon>
        <taxon>asterids</taxon>
        <taxon>lamiids</taxon>
        <taxon>Lamiales</taxon>
        <taxon>Pedaliaceae</taxon>
        <taxon>Sesamum</taxon>
    </lineage>
</organism>
<reference evidence="4" key="1">
    <citation type="submission" date="2020-06" db="EMBL/GenBank/DDBJ databases">
        <authorList>
            <person name="Li T."/>
            <person name="Hu X."/>
            <person name="Zhang T."/>
            <person name="Song X."/>
            <person name="Zhang H."/>
            <person name="Dai N."/>
            <person name="Sheng W."/>
            <person name="Hou X."/>
            <person name="Wei L."/>
        </authorList>
    </citation>
    <scope>NUCLEOTIDE SEQUENCE</scope>
    <source>
        <strain evidence="4">KEN8</strain>
        <tissue evidence="4">Leaf</tissue>
    </source>
</reference>
<evidence type="ECO:0000259" key="3">
    <source>
        <dbReference type="PROSITE" id="PS50158"/>
    </source>
</evidence>
<dbReference type="Gene3D" id="2.40.70.10">
    <property type="entry name" value="Acid Proteases"/>
    <property type="match status" value="1"/>
</dbReference>
<evidence type="ECO:0000256" key="2">
    <source>
        <dbReference type="SAM" id="MobiDB-lite"/>
    </source>
</evidence>
<dbReference type="SUPFAM" id="SSF57756">
    <property type="entry name" value="Retrovirus zinc finger-like domains"/>
    <property type="match status" value="1"/>
</dbReference>
<keyword evidence="1" id="KW-0863">Zinc-finger</keyword>
<dbReference type="PANTHER" id="PTHR15503:SF45">
    <property type="entry name" value="RNA-DIRECTED DNA POLYMERASE HOMOLOG"/>
    <property type="match status" value="1"/>
</dbReference>
<dbReference type="Pfam" id="PF08284">
    <property type="entry name" value="RVP_2"/>
    <property type="match status" value="1"/>
</dbReference>
<dbReference type="SMART" id="SM00343">
    <property type="entry name" value="ZnF_C2HC"/>
    <property type="match status" value="1"/>
</dbReference>
<feature type="compositionally biased region" description="Gly residues" evidence="2">
    <location>
        <begin position="322"/>
        <end position="335"/>
    </location>
</feature>
<feature type="compositionally biased region" description="Basic and acidic residues" evidence="2">
    <location>
        <begin position="45"/>
        <end position="55"/>
    </location>
</feature>
<dbReference type="InterPro" id="IPR032567">
    <property type="entry name" value="RTL1-rel"/>
</dbReference>
<dbReference type="Pfam" id="PF00098">
    <property type="entry name" value="zf-CCHC"/>
    <property type="match status" value="1"/>
</dbReference>
<evidence type="ECO:0000313" key="4">
    <source>
        <dbReference type="EMBL" id="KAL0294538.1"/>
    </source>
</evidence>
<evidence type="ECO:0000256" key="1">
    <source>
        <dbReference type="PROSITE-ProRule" id="PRU00047"/>
    </source>
</evidence>
<feature type="region of interest" description="Disordered" evidence="2">
    <location>
        <begin position="266"/>
        <end position="340"/>
    </location>
</feature>
<dbReference type="Gene3D" id="4.10.60.10">
    <property type="entry name" value="Zinc finger, CCHC-type"/>
    <property type="match status" value="1"/>
</dbReference>
<dbReference type="GO" id="GO:0003676">
    <property type="term" value="F:nucleic acid binding"/>
    <property type="evidence" value="ECO:0007669"/>
    <property type="project" value="InterPro"/>
</dbReference>
<keyword evidence="1" id="KW-0479">Metal-binding</keyword>
<name>A0AAW2JJL2_9LAMI</name>
<feature type="region of interest" description="Disordered" evidence="2">
    <location>
        <begin position="392"/>
        <end position="428"/>
    </location>
</feature>
<dbReference type="EMBL" id="JACGWM010001178">
    <property type="protein sequence ID" value="KAL0294538.1"/>
    <property type="molecule type" value="Genomic_DNA"/>
</dbReference>